<dbReference type="EMBL" id="VSIX01000054">
    <property type="protein sequence ID" value="TYB31146.1"/>
    <property type="molecule type" value="Genomic_DNA"/>
</dbReference>
<keyword evidence="6" id="KW-1185">Reference proteome</keyword>
<evidence type="ECO:0000313" key="6">
    <source>
        <dbReference type="Proteomes" id="UP000324143"/>
    </source>
</evidence>
<dbReference type="HAMAP" id="MF_01908">
    <property type="entry name" value="Cyc_PG_syn"/>
    <property type="match status" value="1"/>
</dbReference>
<dbReference type="GO" id="GO:0006094">
    <property type="term" value="P:gluconeogenesis"/>
    <property type="evidence" value="ECO:0007669"/>
    <property type="project" value="InterPro"/>
</dbReference>
<accession>A0A5D0MDR6</accession>
<sequence>MSETLHIGKTLQRIIKNSKILCLVDGEHYPPVTKWALDHLIKNKGIIKALFFLGGTEKVENAFEELKSKRIDYRIYKSEKNKKIDFELFEEILKTKELDIVVDLSDEPVLDYSRRLKMASLSLKYEKSYLGSDFFFQPPQRSKILKKPSLSIIGTGKRIGKTAVGVTVARLLKNKSFDPVIVCMGRGGPEKPEYINIEKIDISAKTLLEVVEKGQHAASDYWEDALLAGVSTVGCRRCGGGFAGNPFVSNVIKGAKLTNSLKNKFVIMEGSGSTLPPVRTDQNIVLVGAGQSLRKISGYMGQYRLMLADLVIVTMCEEPIADEQKVEEVYKSIKKVNPDVDIALTKFRPQPLGNIRKKKVFVATTAPGKIRDKILNYLEKQYSCEVVGYSKHLSNREKLRKDLDKNLDECDILLTEIKAASIDVAAKKAEKMDVDIIFMHNEMKLTGGDIKNLNEAILNIGERAKRKK</sequence>
<keyword evidence="2" id="KW-0436">Ligase</keyword>
<reference evidence="5" key="1">
    <citation type="submission" date="2019-08" db="EMBL/GenBank/DDBJ databases">
        <title>Genomic characterization of a novel candidate phylum (ARYD3) from a high temperature, high salinity tertiary oil reservoir in north central Oklahoma, USA.</title>
        <authorList>
            <person name="Youssef N.H."/>
            <person name="Yadav A."/>
            <person name="Elshahed M.S."/>
        </authorList>
    </citation>
    <scope>NUCLEOTIDE SEQUENCE [LARGE SCALE GENOMIC DNA]</scope>
    <source>
        <strain evidence="5">ARYD3</strain>
    </source>
</reference>
<dbReference type="GO" id="GO:0016874">
    <property type="term" value="F:ligase activity"/>
    <property type="evidence" value="ECO:0007669"/>
    <property type="project" value="UniProtKB-KW"/>
</dbReference>
<name>A0A5D0MDR6_9BACT</name>
<gene>
    <name evidence="5" type="ORF">FXF47_05775</name>
</gene>
<keyword evidence="1" id="KW-0963">Cytoplasm</keyword>
<organism evidence="5 6">
    <name type="scientific">Candidatus Mcinerneyibacterium aminivorans</name>
    <dbReference type="NCBI Taxonomy" id="2703815"/>
    <lineage>
        <taxon>Bacteria</taxon>
        <taxon>Candidatus Macinerneyibacteriota</taxon>
        <taxon>Candidatus Mcinerneyibacteria</taxon>
        <taxon>Candidatus Mcinerneyibacteriales</taxon>
        <taxon>Candidatus Mcinerneyibacteriaceae</taxon>
        <taxon>Candidatus Mcinerneyibacterium</taxon>
    </lineage>
</organism>
<dbReference type="PIRSF" id="PIRSF009445">
    <property type="entry name" value="Cyc_PG_syn"/>
    <property type="match status" value="1"/>
</dbReference>
<keyword evidence="4" id="KW-0067">ATP-binding</keyword>
<dbReference type="GO" id="GO:0005737">
    <property type="term" value="C:cytoplasm"/>
    <property type="evidence" value="ECO:0007669"/>
    <property type="project" value="InterPro"/>
</dbReference>
<evidence type="ECO:0000256" key="1">
    <source>
        <dbReference type="ARBA" id="ARBA00022490"/>
    </source>
</evidence>
<dbReference type="Proteomes" id="UP000324143">
    <property type="component" value="Unassembled WGS sequence"/>
</dbReference>
<evidence type="ECO:0000256" key="4">
    <source>
        <dbReference type="ARBA" id="ARBA00022840"/>
    </source>
</evidence>
<evidence type="ECO:0000313" key="5">
    <source>
        <dbReference type="EMBL" id="TYB31146.1"/>
    </source>
</evidence>
<dbReference type="InterPro" id="IPR016557">
    <property type="entry name" value="Cyc_diphosphoglycerate_synth"/>
</dbReference>
<dbReference type="AlphaFoldDB" id="A0A5D0MDR6"/>
<evidence type="ECO:0000256" key="2">
    <source>
        <dbReference type="ARBA" id="ARBA00022598"/>
    </source>
</evidence>
<evidence type="ECO:0000256" key="3">
    <source>
        <dbReference type="ARBA" id="ARBA00022741"/>
    </source>
</evidence>
<dbReference type="GO" id="GO:0005524">
    <property type="term" value="F:ATP binding"/>
    <property type="evidence" value="ECO:0007669"/>
    <property type="project" value="UniProtKB-KW"/>
</dbReference>
<protein>
    <submittedName>
        <fullName evidence="5">Cyclic 2,3-diphosphoglycerate synthetase</fullName>
    </submittedName>
</protein>
<comment type="caution">
    <text evidence="5">The sequence shown here is derived from an EMBL/GenBank/DDBJ whole genome shotgun (WGS) entry which is preliminary data.</text>
</comment>
<keyword evidence="3" id="KW-0547">Nucleotide-binding</keyword>
<dbReference type="GO" id="GO:0036356">
    <property type="term" value="F:cyclic 2,3-diphosphoglycerate synthetase activity"/>
    <property type="evidence" value="ECO:0007669"/>
    <property type="project" value="InterPro"/>
</dbReference>
<proteinExistence type="inferred from homology"/>